<dbReference type="Proteomes" id="UP001498398">
    <property type="component" value="Unassembled WGS sequence"/>
</dbReference>
<gene>
    <name evidence="1" type="ORF">VKT23_020776</name>
</gene>
<keyword evidence="2" id="KW-1185">Reference proteome</keyword>
<dbReference type="InterPro" id="IPR039470">
    <property type="entry name" value="Nuc_deoxyri_tr2"/>
</dbReference>
<evidence type="ECO:0008006" key="3">
    <source>
        <dbReference type="Google" id="ProtNLM"/>
    </source>
</evidence>
<sequence>MSSTVTVCKPPQEPVISGHSIFLAGSIEQGKAEDWQSSLTSALATHFSSQPLTVLNPRREHWDPTWVQDISNPEFLHQVEWELDCLDKANVIAMYLQPGTVSPISLLELGLHANSGKMVVCCPEGFHRRGNVQVMCKRYGITLVESKDELVKEVIARLEKN</sequence>
<organism evidence="1 2">
    <name type="scientific">Marasmiellus scandens</name>
    <dbReference type="NCBI Taxonomy" id="2682957"/>
    <lineage>
        <taxon>Eukaryota</taxon>
        <taxon>Fungi</taxon>
        <taxon>Dikarya</taxon>
        <taxon>Basidiomycota</taxon>
        <taxon>Agaricomycotina</taxon>
        <taxon>Agaricomycetes</taxon>
        <taxon>Agaricomycetidae</taxon>
        <taxon>Agaricales</taxon>
        <taxon>Marasmiineae</taxon>
        <taxon>Omphalotaceae</taxon>
        <taxon>Marasmiellus</taxon>
    </lineage>
</organism>
<evidence type="ECO:0000313" key="1">
    <source>
        <dbReference type="EMBL" id="KAK7466112.1"/>
    </source>
</evidence>
<proteinExistence type="predicted"/>
<name>A0ABR1JVZ0_9AGAR</name>
<dbReference type="EMBL" id="JBANRG010000005">
    <property type="protein sequence ID" value="KAK7466112.1"/>
    <property type="molecule type" value="Genomic_DNA"/>
</dbReference>
<comment type="caution">
    <text evidence="1">The sequence shown here is derived from an EMBL/GenBank/DDBJ whole genome shotgun (WGS) entry which is preliminary data.</text>
</comment>
<dbReference type="Gene3D" id="3.40.50.450">
    <property type="match status" value="1"/>
</dbReference>
<protein>
    <recommendedName>
        <fullName evidence="3">2'-deoxynucleoside 5'-phosphate N-hydrolase 1</fullName>
    </recommendedName>
</protein>
<dbReference type="Pfam" id="PF15891">
    <property type="entry name" value="Nuc_deoxyri_tr2"/>
    <property type="match status" value="1"/>
</dbReference>
<reference evidence="1 2" key="1">
    <citation type="submission" date="2024-01" db="EMBL/GenBank/DDBJ databases">
        <title>A draft genome for the cacao thread blight pathogen Marasmiellus scandens.</title>
        <authorList>
            <person name="Baruah I.K."/>
            <person name="Leung J."/>
            <person name="Bukari Y."/>
            <person name="Amoako-Attah I."/>
            <person name="Meinhardt L.W."/>
            <person name="Bailey B.A."/>
            <person name="Cohen S.P."/>
        </authorList>
    </citation>
    <scope>NUCLEOTIDE SEQUENCE [LARGE SCALE GENOMIC DNA]</scope>
    <source>
        <strain evidence="1 2">GH-19</strain>
    </source>
</reference>
<accession>A0ABR1JVZ0</accession>
<evidence type="ECO:0000313" key="2">
    <source>
        <dbReference type="Proteomes" id="UP001498398"/>
    </source>
</evidence>